<comment type="caution">
    <text evidence="10">The sequence shown here is derived from an EMBL/GenBank/DDBJ whole genome shotgun (WGS) entry which is preliminary data.</text>
</comment>
<evidence type="ECO:0000256" key="3">
    <source>
        <dbReference type="ARBA" id="ARBA00022475"/>
    </source>
</evidence>
<comment type="similarity">
    <text evidence="2">Belongs to the ElaB/YgaM/YqjD family.</text>
</comment>
<comment type="subcellular location">
    <subcellularLocation>
        <location evidence="1">Cell inner membrane</location>
        <topology evidence="1">Single-pass membrane protein</topology>
    </subcellularLocation>
</comment>
<dbReference type="OrthoDB" id="9181874at2"/>
<dbReference type="AlphaFoldDB" id="A0A4R7AZK5"/>
<keyword evidence="4" id="KW-0997">Cell inner membrane</keyword>
<proteinExistence type="inferred from homology"/>
<evidence type="ECO:0000256" key="5">
    <source>
        <dbReference type="ARBA" id="ARBA00022692"/>
    </source>
</evidence>
<organism evidence="10 11">
    <name type="scientific">Paludibacterium purpuratum</name>
    <dbReference type="NCBI Taxonomy" id="1144873"/>
    <lineage>
        <taxon>Bacteria</taxon>
        <taxon>Pseudomonadati</taxon>
        <taxon>Pseudomonadota</taxon>
        <taxon>Betaproteobacteria</taxon>
        <taxon>Neisseriales</taxon>
        <taxon>Chromobacteriaceae</taxon>
        <taxon>Paludibacterium</taxon>
    </lineage>
</organism>
<evidence type="ECO:0000259" key="8">
    <source>
        <dbReference type="Pfam" id="PF05957"/>
    </source>
</evidence>
<dbReference type="InterPro" id="IPR010279">
    <property type="entry name" value="YqjD/ElaB"/>
</dbReference>
<keyword evidence="6" id="KW-1133">Transmembrane helix</keyword>
<evidence type="ECO:0000256" key="6">
    <source>
        <dbReference type="ARBA" id="ARBA00022989"/>
    </source>
</evidence>
<accession>A0A4R7AZK5</accession>
<dbReference type="InterPro" id="IPR043605">
    <property type="entry name" value="DUF883_C"/>
</dbReference>
<evidence type="ECO:0000256" key="7">
    <source>
        <dbReference type="ARBA" id="ARBA00023136"/>
    </source>
</evidence>
<dbReference type="PANTHER" id="PTHR35893:SF3">
    <property type="entry name" value="INNER MEMBRANE PROTEIN"/>
    <property type="match status" value="1"/>
</dbReference>
<dbReference type="Proteomes" id="UP000295611">
    <property type="component" value="Unassembled WGS sequence"/>
</dbReference>
<sequence length="104" mass="11193">MSHQSMAPENAQLLDDVRQVLSNTEDLLHAAGDEGGEKVRELRQRIGANLAQAKTRLIEAEHAIAGKAKAAAKATDQYVHENPWKSIGIAAGVGLLLGMLISRR</sequence>
<dbReference type="Pfam" id="PF05957">
    <property type="entry name" value="DUF883"/>
    <property type="match status" value="1"/>
</dbReference>
<dbReference type="GO" id="GO:0005886">
    <property type="term" value="C:plasma membrane"/>
    <property type="evidence" value="ECO:0007669"/>
    <property type="project" value="UniProtKB-SubCell"/>
</dbReference>
<dbReference type="RefSeq" id="WP_133682492.1">
    <property type="nucleotide sequence ID" value="NZ_SNZP01000012.1"/>
</dbReference>
<evidence type="ECO:0000256" key="1">
    <source>
        <dbReference type="ARBA" id="ARBA00004377"/>
    </source>
</evidence>
<evidence type="ECO:0000256" key="2">
    <source>
        <dbReference type="ARBA" id="ARBA00010423"/>
    </source>
</evidence>
<dbReference type="GO" id="GO:0043022">
    <property type="term" value="F:ribosome binding"/>
    <property type="evidence" value="ECO:0007669"/>
    <property type="project" value="InterPro"/>
</dbReference>
<reference evidence="10 11" key="1">
    <citation type="submission" date="2019-03" db="EMBL/GenBank/DDBJ databases">
        <title>Genomic Encyclopedia of Type Strains, Phase III (KMG-III): the genomes of soil and plant-associated and newly described type strains.</title>
        <authorList>
            <person name="Whitman W."/>
        </authorList>
    </citation>
    <scope>NUCLEOTIDE SEQUENCE [LARGE SCALE GENOMIC DNA]</scope>
    <source>
        <strain evidence="10 11">CECT 8976</strain>
    </source>
</reference>
<dbReference type="Pfam" id="PF19029">
    <property type="entry name" value="DUF883_C"/>
    <property type="match status" value="1"/>
</dbReference>
<evidence type="ECO:0000259" key="9">
    <source>
        <dbReference type="Pfam" id="PF19029"/>
    </source>
</evidence>
<feature type="domain" description="DUF883" evidence="8">
    <location>
        <begin position="12"/>
        <end position="61"/>
    </location>
</feature>
<evidence type="ECO:0000313" key="10">
    <source>
        <dbReference type="EMBL" id="TDR73859.1"/>
    </source>
</evidence>
<evidence type="ECO:0000313" key="11">
    <source>
        <dbReference type="Proteomes" id="UP000295611"/>
    </source>
</evidence>
<keyword evidence="5" id="KW-0812">Transmembrane</keyword>
<feature type="domain" description="DUF883" evidence="9">
    <location>
        <begin position="75"/>
        <end position="104"/>
    </location>
</feature>
<evidence type="ECO:0000256" key="4">
    <source>
        <dbReference type="ARBA" id="ARBA00022519"/>
    </source>
</evidence>
<dbReference type="EMBL" id="SNZP01000012">
    <property type="protein sequence ID" value="TDR73859.1"/>
    <property type="molecule type" value="Genomic_DNA"/>
</dbReference>
<name>A0A4R7AZK5_9NEIS</name>
<gene>
    <name evidence="10" type="ORF">DFP86_11263</name>
</gene>
<keyword evidence="11" id="KW-1185">Reference proteome</keyword>
<dbReference type="PANTHER" id="PTHR35893">
    <property type="entry name" value="INNER MEMBRANE PROTEIN-RELATED"/>
    <property type="match status" value="1"/>
</dbReference>
<protein>
    <submittedName>
        <fullName evidence="10">ElaB/YqjD/DUF883 family membrane-anchored ribosome-binding protein</fullName>
    </submittedName>
</protein>
<keyword evidence="3" id="KW-1003">Cell membrane</keyword>
<keyword evidence="7" id="KW-0472">Membrane</keyword>
<dbReference type="InterPro" id="IPR043604">
    <property type="entry name" value="DUF883_N"/>
</dbReference>